<dbReference type="InterPro" id="IPR045767">
    <property type="entry name" value="DUF6134"/>
</dbReference>
<reference evidence="1" key="1">
    <citation type="submission" date="2017-02" db="EMBL/GenBank/DDBJ databases">
        <title>Draft Genome Sequence of the Salt Water Bacterium Oceanospirillum linum ATCC 11336.</title>
        <authorList>
            <person name="Trachtenberg A.M."/>
            <person name="Carney J.G."/>
            <person name="Linnane J.D."/>
            <person name="Rheaume B.A."/>
            <person name="Pitts N.L."/>
            <person name="Mykles D.L."/>
            <person name="Maclea K.S."/>
        </authorList>
    </citation>
    <scope>NUCLEOTIDE SEQUENCE [LARGE SCALE GENOMIC DNA]</scope>
    <source>
        <strain evidence="1">ATCC 11336</strain>
    </source>
</reference>
<dbReference type="Proteomes" id="UP000190064">
    <property type="component" value="Unassembled WGS sequence"/>
</dbReference>
<keyword evidence="2" id="KW-1185">Reference proteome</keyword>
<evidence type="ECO:0000313" key="1">
    <source>
        <dbReference type="EMBL" id="OOV87219.1"/>
    </source>
</evidence>
<dbReference type="AlphaFoldDB" id="A0A1T1HBK0"/>
<name>A0A1T1HBK0_OCELI</name>
<gene>
    <name evidence="1" type="ORF">BTA35_0209520</name>
</gene>
<accession>A0A1T1HBK0</accession>
<dbReference type="Pfam" id="PF19630">
    <property type="entry name" value="DUF6134"/>
    <property type="match status" value="1"/>
</dbReference>
<proteinExistence type="predicted"/>
<sequence>MTSVQGSGGVKAKGLIVSSRITIGGVLLAGSVLASSNSLRAETNNDRAVAQQLLPQNSFHSLSHWRRLYGDQLSFEVTRNGKPAGSYQVNFSGNDNNWKVESRMALDFKAFLFFPYRFRYLGIEQWQGHQLTRFTSRIDRNGELSETFLTRSQDANGLPFWRGGLRQSPKGKPARESVKPLTNGSHNLALSNHYNHSIIQQNQLFNSLSGALNQIQLKKEDLERVSDGREEVLATRYRYTGDLKDTWVWYAHDRRWLRMRFIADDGSSIQLNCQRCYPD</sequence>
<evidence type="ECO:0000313" key="2">
    <source>
        <dbReference type="Proteomes" id="UP000190064"/>
    </source>
</evidence>
<protein>
    <submittedName>
        <fullName evidence="1">Uncharacterized protein</fullName>
    </submittedName>
</protein>
<dbReference type="RefSeq" id="WP_078319575.1">
    <property type="nucleotide sequence ID" value="NZ_FXTS01000003.1"/>
</dbReference>
<organism evidence="1 2">
    <name type="scientific">Oceanospirillum linum</name>
    <dbReference type="NCBI Taxonomy" id="966"/>
    <lineage>
        <taxon>Bacteria</taxon>
        <taxon>Pseudomonadati</taxon>
        <taxon>Pseudomonadota</taxon>
        <taxon>Gammaproteobacteria</taxon>
        <taxon>Oceanospirillales</taxon>
        <taxon>Oceanospirillaceae</taxon>
        <taxon>Oceanospirillum</taxon>
    </lineage>
</organism>
<comment type="caution">
    <text evidence="1">The sequence shown here is derived from an EMBL/GenBank/DDBJ whole genome shotgun (WGS) entry which is preliminary data.</text>
</comment>
<dbReference type="STRING" id="966.BTA35_0209520"/>
<dbReference type="EMBL" id="MTSD02000003">
    <property type="protein sequence ID" value="OOV87219.1"/>
    <property type="molecule type" value="Genomic_DNA"/>
</dbReference>